<reference evidence="1" key="1">
    <citation type="journal article" date="2020" name="bioRxiv">
        <title>Hybrid origin of Populus tomentosa Carr. identified through genome sequencing and phylogenomic analysis.</title>
        <authorList>
            <person name="An X."/>
            <person name="Gao K."/>
            <person name="Chen Z."/>
            <person name="Li J."/>
            <person name="Yang X."/>
            <person name="Yang X."/>
            <person name="Zhou J."/>
            <person name="Guo T."/>
            <person name="Zhao T."/>
            <person name="Huang S."/>
            <person name="Miao D."/>
            <person name="Khan W.U."/>
            <person name="Rao P."/>
            <person name="Ye M."/>
            <person name="Lei B."/>
            <person name="Liao W."/>
            <person name="Wang J."/>
            <person name="Ji L."/>
            <person name="Li Y."/>
            <person name="Guo B."/>
            <person name="Mustafa N.S."/>
            <person name="Li S."/>
            <person name="Yun Q."/>
            <person name="Keller S.R."/>
            <person name="Mao J."/>
            <person name="Zhang R."/>
            <person name="Strauss S.H."/>
        </authorList>
    </citation>
    <scope>NUCLEOTIDE SEQUENCE</scope>
    <source>
        <strain evidence="1">GM15</strain>
        <tissue evidence="1">Leaf</tissue>
    </source>
</reference>
<organism evidence="1 2">
    <name type="scientific">Populus tomentosa</name>
    <name type="common">Chinese white poplar</name>
    <dbReference type="NCBI Taxonomy" id="118781"/>
    <lineage>
        <taxon>Eukaryota</taxon>
        <taxon>Viridiplantae</taxon>
        <taxon>Streptophyta</taxon>
        <taxon>Embryophyta</taxon>
        <taxon>Tracheophyta</taxon>
        <taxon>Spermatophyta</taxon>
        <taxon>Magnoliopsida</taxon>
        <taxon>eudicotyledons</taxon>
        <taxon>Gunneridae</taxon>
        <taxon>Pentapetalae</taxon>
        <taxon>rosids</taxon>
        <taxon>fabids</taxon>
        <taxon>Malpighiales</taxon>
        <taxon>Salicaceae</taxon>
        <taxon>Saliceae</taxon>
        <taxon>Populus</taxon>
    </lineage>
</organism>
<comment type="caution">
    <text evidence="1">The sequence shown here is derived from an EMBL/GenBank/DDBJ whole genome shotgun (WGS) entry which is preliminary data.</text>
</comment>
<dbReference type="PANTHER" id="PTHR33598">
    <property type="entry name" value="OS02G0833400 PROTEIN"/>
    <property type="match status" value="1"/>
</dbReference>
<accession>A0A8X7Z2D1</accession>
<gene>
    <name evidence="1" type="ORF">POTOM_034551</name>
</gene>
<dbReference type="AlphaFoldDB" id="A0A8X7Z2D1"/>
<evidence type="ECO:0000313" key="1">
    <source>
        <dbReference type="EMBL" id="KAG6761336.1"/>
    </source>
</evidence>
<proteinExistence type="predicted"/>
<sequence length="451" mass="51117">MLGQGEQVRTTIDNSSDESCFRGMRVYIKSVLSDLIQEIEPLDVSLIQKDVSPTTLDAMKRTISGMLGLLPSDQFQVFIEAWWESLSKLLISSMMTGYTLRNAEYRLCLERNLDIHEKDPEKQAQENSRNELQRTALESEIASQSFGKDTEFEKTMEDPSNNIDLQGLGEISPEAQQYILRLQSCLSSVTKYVGSMVAEYDLLGCPIEASQTMQPYGMGGCFHRNPPTVEAKSFFELRWKALLRFLMGTPFVRREDVPFPMIVVFCSPVLLDNHVKYLLCHHVHIGCILTFSCLLKELHDVKRKSAALQMQQFVGEEKNDLLDYLRSLQPEKVAELSEPTSPELKETIHSVVHGLLATLSPKMHSKTPPQSDNTSTGSLNIGGDCAELVENTSLHFQPLISLTRDYLARLLFWCMLLGHYLRGLEQRMELMELLSLTSHEENDPCEDEQVA</sequence>
<dbReference type="PANTHER" id="PTHR33598:SF2">
    <property type="entry name" value="MAR-BINDING FILAMENT-LIKE PROTEIN"/>
    <property type="match status" value="1"/>
</dbReference>
<dbReference type="InterPro" id="IPR008479">
    <property type="entry name" value="DUF760"/>
</dbReference>
<keyword evidence="2" id="KW-1185">Reference proteome</keyword>
<dbReference type="EMBL" id="JAAWWB010000018">
    <property type="protein sequence ID" value="KAG6761336.1"/>
    <property type="molecule type" value="Genomic_DNA"/>
</dbReference>
<evidence type="ECO:0000313" key="2">
    <source>
        <dbReference type="Proteomes" id="UP000886885"/>
    </source>
</evidence>
<dbReference type="OrthoDB" id="4115at2759"/>
<dbReference type="Pfam" id="PF05542">
    <property type="entry name" value="DUF760"/>
    <property type="match status" value="2"/>
</dbReference>
<protein>
    <submittedName>
        <fullName evidence="1">Uncharacterized protein</fullName>
    </submittedName>
</protein>
<name>A0A8X7Z2D1_POPTO</name>
<dbReference type="Proteomes" id="UP000886885">
    <property type="component" value="Chromosome 9D"/>
</dbReference>